<name>A0A0J6F5R1_COCPO</name>
<dbReference type="SUPFAM" id="SSF52075">
    <property type="entry name" value="Outer arm dynein light chain 1"/>
    <property type="match status" value="1"/>
</dbReference>
<dbReference type="Gene3D" id="3.80.10.10">
    <property type="entry name" value="Ribonuclease Inhibitor"/>
    <property type="match status" value="1"/>
</dbReference>
<dbReference type="PROSITE" id="PS51450">
    <property type="entry name" value="LRR"/>
    <property type="match status" value="1"/>
</dbReference>
<keyword evidence="1" id="KW-0433">Leucine-rich repeat</keyword>
<keyword evidence="2" id="KW-0732">Signal</keyword>
<dbReference type="Proteomes" id="UP000054567">
    <property type="component" value="Unassembled WGS sequence"/>
</dbReference>
<evidence type="ECO:0000256" key="1">
    <source>
        <dbReference type="ARBA" id="ARBA00022614"/>
    </source>
</evidence>
<protein>
    <submittedName>
        <fullName evidence="5">Leucine Rich Repeat domain-containing protein</fullName>
    </submittedName>
</protein>
<keyword evidence="3" id="KW-0677">Repeat</keyword>
<feature type="region of interest" description="Disordered" evidence="4">
    <location>
        <begin position="1"/>
        <end position="26"/>
    </location>
</feature>
<feature type="region of interest" description="Disordered" evidence="4">
    <location>
        <begin position="42"/>
        <end position="94"/>
    </location>
</feature>
<dbReference type="OrthoDB" id="1274115at2759"/>
<evidence type="ECO:0000256" key="4">
    <source>
        <dbReference type="SAM" id="MobiDB-lite"/>
    </source>
</evidence>
<evidence type="ECO:0000313" key="6">
    <source>
        <dbReference type="Proteomes" id="UP000054567"/>
    </source>
</evidence>
<evidence type="ECO:0000256" key="2">
    <source>
        <dbReference type="ARBA" id="ARBA00022729"/>
    </source>
</evidence>
<reference evidence="5 6" key="1">
    <citation type="submission" date="2007-06" db="EMBL/GenBank/DDBJ databases">
        <title>The Genome Sequence of Coccidioides posadasii RMSCC_3488.</title>
        <authorList>
            <consortium name="Coccidioides Genome Resources Consortium"/>
            <consortium name="The Broad Institute Genome Sequencing Platform"/>
            <person name="Henn M.R."/>
            <person name="Sykes S."/>
            <person name="Young S."/>
            <person name="Jaffe D."/>
            <person name="Berlin A."/>
            <person name="Alvarez P."/>
            <person name="Butler J."/>
            <person name="Gnerre S."/>
            <person name="Grabherr M."/>
            <person name="Mauceli E."/>
            <person name="Brockman W."/>
            <person name="Kodira C."/>
            <person name="Alvarado L."/>
            <person name="Zeng Q."/>
            <person name="Crawford M."/>
            <person name="Antoine C."/>
            <person name="Devon K."/>
            <person name="Galgiani J."/>
            <person name="Orsborn K."/>
            <person name="Lewis M.L."/>
            <person name="Nusbaum C."/>
            <person name="Galagan J."/>
            <person name="Birren B."/>
        </authorList>
    </citation>
    <scope>NUCLEOTIDE SEQUENCE [LARGE SCALE GENOMIC DNA]</scope>
    <source>
        <strain evidence="5 6">RMSCC 3488</strain>
    </source>
</reference>
<sequence>MDSDPPLPFAPRAKRISTPRTLVNAPSAPFSFAHRTTGFNFDGLSGPPSSDTPLFSSDDFQPGLEDYTPALTSAQEATGAPCNGRGDGGARKRRYRGTWWGEKVQCRKKRTRTGFKNKRDMDSGVWMMSSDDSAGLLSSDILDDDGEGGRGKGHAYTHEDNIMDSPVMLDTVQPSTALRGDKASRKFLRTDRAAETEPQRHARSAIDRCLEEGNDNVDLSYFNLHKIPPGTFQPLIQLTKEPALENAPISEEGYSPLEPFLRLYLAQNRLTLLPREMFDLQGLMVLSLRQNELNEIPCAIQKLTNLQDLNLAVNRLEHLPWELLSLMQKGDLKRLTVHPNPFIQLDELNIAEWFWDVEEGDAPVSERLKPNTYSGDANPKVWLPIHIANSPVSYFDMEGHPLSHSDTLPPPNRAQSLRELSLQACLRSPQVSHFLDLTILDAPEEEHPDFPAFVVRLLRLAKQVKLTGDRTCSVCARTYVVPRAEWVEWWDCTPYENGSKIPRVAGQRLWPLPFLRRGCSWACGRDIQDKQTSNQKDC</sequence>
<feature type="region of interest" description="Disordered" evidence="4">
    <location>
        <begin position="180"/>
        <end position="203"/>
    </location>
</feature>
<dbReference type="EMBL" id="DS268109">
    <property type="protein sequence ID" value="KMM64610.1"/>
    <property type="molecule type" value="Genomic_DNA"/>
</dbReference>
<dbReference type="AlphaFoldDB" id="A0A0J6F5R1"/>
<gene>
    <name evidence="5" type="ORF">CPAG_00962</name>
</gene>
<accession>A0A0J6F5R1</accession>
<feature type="compositionally biased region" description="Polar residues" evidence="4">
    <location>
        <begin position="47"/>
        <end position="59"/>
    </location>
</feature>
<dbReference type="Pfam" id="PF13855">
    <property type="entry name" value="LRR_8"/>
    <property type="match status" value="1"/>
</dbReference>
<dbReference type="VEuPathDB" id="FungiDB:CPAG_00962"/>
<evidence type="ECO:0000256" key="3">
    <source>
        <dbReference type="ARBA" id="ARBA00022737"/>
    </source>
</evidence>
<organism evidence="5 6">
    <name type="scientific">Coccidioides posadasii RMSCC 3488</name>
    <dbReference type="NCBI Taxonomy" id="454284"/>
    <lineage>
        <taxon>Eukaryota</taxon>
        <taxon>Fungi</taxon>
        <taxon>Dikarya</taxon>
        <taxon>Ascomycota</taxon>
        <taxon>Pezizomycotina</taxon>
        <taxon>Eurotiomycetes</taxon>
        <taxon>Eurotiomycetidae</taxon>
        <taxon>Onygenales</taxon>
        <taxon>Onygenaceae</taxon>
        <taxon>Coccidioides</taxon>
    </lineage>
</organism>
<dbReference type="PANTHER" id="PTHR24366">
    <property type="entry name" value="IG(IMMUNOGLOBULIN) AND LRR(LEUCINE RICH REPEAT) DOMAINS"/>
    <property type="match status" value="1"/>
</dbReference>
<reference evidence="6" key="3">
    <citation type="journal article" date="2010" name="Genome Res.">
        <title>Population genomic sequencing of Coccidioides fungi reveals recent hybridization and transposon control.</title>
        <authorList>
            <person name="Neafsey D.E."/>
            <person name="Barker B.M."/>
            <person name="Sharpton T.J."/>
            <person name="Stajich J.E."/>
            <person name="Park D.J."/>
            <person name="Whiston E."/>
            <person name="Hung C.-Y."/>
            <person name="McMahan C."/>
            <person name="White J."/>
            <person name="Sykes S."/>
            <person name="Heiman D."/>
            <person name="Young S."/>
            <person name="Zeng Q."/>
            <person name="Abouelleil A."/>
            <person name="Aftuck L."/>
            <person name="Bessette D."/>
            <person name="Brown A."/>
            <person name="FitzGerald M."/>
            <person name="Lui A."/>
            <person name="Macdonald J.P."/>
            <person name="Priest M."/>
            <person name="Orbach M.J."/>
            <person name="Galgiani J.N."/>
            <person name="Kirkland T.N."/>
            <person name="Cole G.T."/>
            <person name="Birren B.W."/>
            <person name="Henn M.R."/>
            <person name="Taylor J.W."/>
            <person name="Rounsley S.D."/>
        </authorList>
    </citation>
    <scope>NUCLEOTIDE SEQUENCE [LARGE SCALE GENOMIC DNA]</scope>
    <source>
        <strain evidence="6">RMSCC 3488</strain>
    </source>
</reference>
<reference evidence="6" key="2">
    <citation type="journal article" date="2009" name="Genome Res.">
        <title>Comparative genomic analyses of the human fungal pathogens Coccidioides and their relatives.</title>
        <authorList>
            <person name="Sharpton T.J."/>
            <person name="Stajich J.E."/>
            <person name="Rounsley S.D."/>
            <person name="Gardner M.J."/>
            <person name="Wortman J.R."/>
            <person name="Jordar V.S."/>
            <person name="Maiti R."/>
            <person name="Kodira C.D."/>
            <person name="Neafsey D.E."/>
            <person name="Zeng Q."/>
            <person name="Hung C.-Y."/>
            <person name="McMahan C."/>
            <person name="Muszewska A."/>
            <person name="Grynberg M."/>
            <person name="Mandel M.A."/>
            <person name="Kellner E.M."/>
            <person name="Barker B.M."/>
            <person name="Galgiani J.N."/>
            <person name="Orbach M.J."/>
            <person name="Kirkland T.N."/>
            <person name="Cole G.T."/>
            <person name="Henn M.R."/>
            <person name="Birren B.W."/>
            <person name="Taylor J.W."/>
        </authorList>
    </citation>
    <scope>NUCLEOTIDE SEQUENCE [LARGE SCALE GENOMIC DNA]</scope>
    <source>
        <strain evidence="6">RMSCC 3488</strain>
    </source>
</reference>
<dbReference type="InterPro" id="IPR001611">
    <property type="entry name" value="Leu-rich_rpt"/>
</dbReference>
<proteinExistence type="predicted"/>
<dbReference type="PANTHER" id="PTHR24366:SF161">
    <property type="entry name" value="TIR DOMAIN-CONTAINING PROTEIN"/>
    <property type="match status" value="1"/>
</dbReference>
<dbReference type="InterPro" id="IPR032675">
    <property type="entry name" value="LRR_dom_sf"/>
</dbReference>
<evidence type="ECO:0000313" key="5">
    <source>
        <dbReference type="EMBL" id="KMM64610.1"/>
    </source>
</evidence>